<keyword evidence="1 3" id="KW-0343">GTPase activation</keyword>
<sequence>MTRIKKTRKGGENGPKRKPKLKKSEEVASSKRKRDSGNKAGSRHNEGMLNQASPSGSGRKSSNDPRHGSKKPVALTLTDSKPQAKVKQPKLSDEQKLLALEEDPRLNNLLDMLEEGRDLSAEDQSWLDKQLSKIEALMEKLGIADIDEAPASRPSSDDDLLEKFESGAELLKDYQQD</sequence>
<evidence type="ECO:0000256" key="1">
    <source>
        <dbReference type="ARBA" id="ARBA00022468"/>
    </source>
</evidence>
<dbReference type="Pfam" id="PF04220">
    <property type="entry name" value="YihI"/>
    <property type="match status" value="1"/>
</dbReference>
<name>A0A974XKR0_9GAMM</name>
<dbReference type="RefSeq" id="WP_207321524.1">
    <property type="nucleotide sequence ID" value="NZ_CP071501.1"/>
</dbReference>
<proteinExistence type="inferred from homology"/>
<gene>
    <name evidence="3 5" type="primary">yihI</name>
    <name evidence="5" type="ORF">JYB88_00450</name>
</gene>
<evidence type="ECO:0000256" key="4">
    <source>
        <dbReference type="SAM" id="MobiDB-lite"/>
    </source>
</evidence>
<comment type="function">
    <text evidence="3">A GTPase-activating protein (GAP) that modifies Der/EngA GTPase function. May play a role in ribosome biogenesis.</text>
</comment>
<feature type="compositionally biased region" description="Polar residues" evidence="4">
    <location>
        <begin position="48"/>
        <end position="60"/>
    </location>
</feature>
<dbReference type="NCBIfam" id="NF003560">
    <property type="entry name" value="PRK05244.1-1"/>
    <property type="match status" value="1"/>
</dbReference>
<dbReference type="Proteomes" id="UP000663281">
    <property type="component" value="Chromosome"/>
</dbReference>
<reference evidence="5 6" key="1">
    <citation type="submission" date="2021-03" db="EMBL/GenBank/DDBJ databases">
        <title>Novel species identification of genus Shewanella.</title>
        <authorList>
            <person name="Liu G."/>
            <person name="Zhang Q."/>
        </authorList>
    </citation>
    <scope>NUCLEOTIDE SEQUENCE [LARGE SCALE GENOMIC DNA]</scope>
    <source>
        <strain evidence="5 6">FJAT-53726</strain>
    </source>
</reference>
<feature type="region of interest" description="Disordered" evidence="4">
    <location>
        <begin position="1"/>
        <end position="92"/>
    </location>
</feature>
<dbReference type="EMBL" id="CP071504">
    <property type="protein sequence ID" value="QSX30186.1"/>
    <property type="molecule type" value="Genomic_DNA"/>
</dbReference>
<evidence type="ECO:0000256" key="3">
    <source>
        <dbReference type="HAMAP-Rule" id="MF_01058"/>
    </source>
</evidence>
<comment type="subunit">
    <text evidence="3">Interacts with Der.</text>
</comment>
<dbReference type="KEGG" id="scyp:JYB88_00450"/>
<keyword evidence="6" id="KW-1185">Reference proteome</keyword>
<accession>A0A974XKR0</accession>
<organism evidence="5 6">
    <name type="scientific">Shewanella cyperi</name>
    <dbReference type="NCBI Taxonomy" id="2814292"/>
    <lineage>
        <taxon>Bacteria</taxon>
        <taxon>Pseudomonadati</taxon>
        <taxon>Pseudomonadota</taxon>
        <taxon>Gammaproteobacteria</taxon>
        <taxon>Alteromonadales</taxon>
        <taxon>Shewanellaceae</taxon>
        <taxon>Shewanella</taxon>
    </lineage>
</organism>
<protein>
    <recommendedName>
        <fullName evidence="3">Der GTPase-activating protein YihI</fullName>
    </recommendedName>
</protein>
<dbReference type="AlphaFoldDB" id="A0A974XKR0"/>
<dbReference type="GO" id="GO:0005096">
    <property type="term" value="F:GTPase activator activity"/>
    <property type="evidence" value="ECO:0007669"/>
    <property type="project" value="UniProtKB-KW"/>
</dbReference>
<dbReference type="GO" id="GO:0042254">
    <property type="term" value="P:ribosome biogenesis"/>
    <property type="evidence" value="ECO:0007669"/>
    <property type="project" value="UniProtKB-KW"/>
</dbReference>
<dbReference type="HAMAP" id="MF_01058">
    <property type="entry name" value="GAP_YihI"/>
    <property type="match status" value="1"/>
</dbReference>
<dbReference type="InterPro" id="IPR007336">
    <property type="entry name" value="YihI"/>
</dbReference>
<comment type="similarity">
    <text evidence="3">Belongs to the YihI family.</text>
</comment>
<evidence type="ECO:0000313" key="6">
    <source>
        <dbReference type="Proteomes" id="UP000663281"/>
    </source>
</evidence>
<evidence type="ECO:0000256" key="2">
    <source>
        <dbReference type="ARBA" id="ARBA00022517"/>
    </source>
</evidence>
<keyword evidence="2 3" id="KW-0690">Ribosome biogenesis</keyword>
<evidence type="ECO:0000313" key="5">
    <source>
        <dbReference type="EMBL" id="QSX30186.1"/>
    </source>
</evidence>